<dbReference type="InterPro" id="IPR021932">
    <property type="entry name" value="DUF3545"/>
</dbReference>
<dbReference type="KEGG" id="vvu:VV1_0538"/>
<proteinExistence type="predicted"/>
<dbReference type="Pfam" id="PF12065">
    <property type="entry name" value="DUF3545"/>
    <property type="match status" value="1"/>
</dbReference>
<protein>
    <recommendedName>
        <fullName evidence="3">DUF3545 family protein</fullName>
    </recommendedName>
</protein>
<organism evidence="1 2">
    <name type="scientific">Vibrio vulnificus (strain CMCP6)</name>
    <dbReference type="NCBI Taxonomy" id="216895"/>
    <lineage>
        <taxon>Bacteria</taxon>
        <taxon>Pseudomonadati</taxon>
        <taxon>Pseudomonadota</taxon>
        <taxon>Gammaproteobacteria</taxon>
        <taxon>Vibrionales</taxon>
        <taxon>Vibrionaceae</taxon>
        <taxon>Vibrio</taxon>
    </lineage>
</organism>
<evidence type="ECO:0000313" key="2">
    <source>
        <dbReference type="Proteomes" id="UP000002275"/>
    </source>
</evidence>
<sequence length="120" mass="14386">MRSIAHFLSSYCKQNVMVCSVLIEIFIIPTQMRNLSWLCSEKLWYLVTAQALVIYVRWLMDGFELDDLLDFETTSTTKTRSKPVKRKWREIEAMLDRRNLLKELRDMDMCHDYSLEDIKL</sequence>
<reference evidence="1 2" key="3">
    <citation type="journal article" date="2011" name="Mol. Syst. Biol.">
        <title>Integrative genome-scale metabolic analysis of Vibrio vulnificus for drug targeting and discovery.</title>
        <authorList>
            <person name="Kim H.U."/>
            <person name="Kim S.Y."/>
            <person name="Jeong H."/>
            <person name="Kim T.Y."/>
            <person name="Kim J.J."/>
            <person name="Choy H.E."/>
            <person name="Yi K.Y."/>
            <person name="Rhee J.H."/>
            <person name="Lee S.Y."/>
        </authorList>
    </citation>
    <scope>NUCLEOTIDE SEQUENCE [LARGE SCALE GENOMIC DNA]</scope>
    <source>
        <strain evidence="1 2">CMCP6</strain>
    </source>
</reference>
<name>A0A3Q0L275_VIBVU</name>
<reference evidence="2" key="1">
    <citation type="submission" date="2002-12" db="EMBL/GenBank/DDBJ databases">
        <title>Complete genome sequence of Vibrio vulnificus CMCP6.</title>
        <authorList>
            <person name="Rhee J.H."/>
            <person name="Kim S.Y."/>
            <person name="Chung S.S."/>
            <person name="Kim J.J."/>
            <person name="Moon Y.H."/>
            <person name="Jeong H."/>
            <person name="Choy H.E."/>
        </authorList>
    </citation>
    <scope>NUCLEOTIDE SEQUENCE [LARGE SCALE GENOMIC DNA]</scope>
    <source>
        <strain evidence="2">CMCP6</strain>
    </source>
</reference>
<dbReference type="Proteomes" id="UP000002275">
    <property type="component" value="Chromosome I"/>
</dbReference>
<evidence type="ECO:0000313" key="1">
    <source>
        <dbReference type="EMBL" id="AAO09055.2"/>
    </source>
</evidence>
<dbReference type="AlphaFoldDB" id="A0A3Q0L275"/>
<dbReference type="EMBL" id="AE016795">
    <property type="protein sequence ID" value="AAO09055.2"/>
    <property type="molecule type" value="Genomic_DNA"/>
</dbReference>
<reference evidence="1 2" key="2">
    <citation type="journal article" date="2003" name="Infect. Immun.">
        <title>Characterization and pathogenic significance of Vibrio vulnificus antigens preferentially expressed in septicemic patients.</title>
        <authorList>
            <person name="Kim Y.R."/>
            <person name="Lee S.E."/>
            <person name="Kim C.M."/>
            <person name="Kim S.Y."/>
            <person name="Shin E.K."/>
            <person name="Shin D.H."/>
            <person name="Chung S.S."/>
            <person name="Choy H.E."/>
            <person name="Progulske-Fox A."/>
            <person name="Hillman J.D."/>
            <person name="Handfield M."/>
            <person name="Rhee J.H."/>
        </authorList>
    </citation>
    <scope>NUCLEOTIDE SEQUENCE [LARGE SCALE GENOMIC DNA]</scope>
    <source>
        <strain evidence="1 2">CMCP6</strain>
    </source>
</reference>
<gene>
    <name evidence="1" type="ordered locus">VV1_0538</name>
</gene>
<accession>A0A3Q0L275</accession>
<evidence type="ECO:0008006" key="3">
    <source>
        <dbReference type="Google" id="ProtNLM"/>
    </source>
</evidence>